<dbReference type="OrthoDB" id="1139253at2"/>
<keyword evidence="1" id="KW-0812">Transmembrane</keyword>
<keyword evidence="1" id="KW-1133">Transmembrane helix</keyword>
<dbReference type="EMBL" id="MQUA01000013">
    <property type="protein sequence ID" value="PQB07405.1"/>
    <property type="molecule type" value="Genomic_DNA"/>
</dbReference>
<accession>A0A2S7KXM6</accession>
<protein>
    <submittedName>
        <fullName evidence="2">Uncharacterized protein</fullName>
    </submittedName>
</protein>
<proteinExistence type="predicted"/>
<sequence length="105" mass="11855">MKNKEQIDKQVEAAFNALGAIEEVKVNHFFKHRVLQQIANQKVEKAKVFTWFTPQLQIASLALVVLLNASAILYAFSSQTTTSETSLESFAQEYSLQSETTFLLN</sequence>
<dbReference type="RefSeq" id="WP_104809616.1">
    <property type="nucleotide sequence ID" value="NZ_MQUA01000013.1"/>
</dbReference>
<reference evidence="2 3" key="1">
    <citation type="submission" date="2016-11" db="EMBL/GenBank/DDBJ databases">
        <title>Trade-off between light-utilization and light-protection in marine flavobacteria.</title>
        <authorList>
            <person name="Kumagai Y."/>
        </authorList>
    </citation>
    <scope>NUCLEOTIDE SEQUENCE [LARGE SCALE GENOMIC DNA]</scope>
    <source>
        <strain evidence="2 3">ATCC 700397</strain>
    </source>
</reference>
<comment type="caution">
    <text evidence="2">The sequence shown here is derived from an EMBL/GenBank/DDBJ whole genome shotgun (WGS) entry which is preliminary data.</text>
</comment>
<dbReference type="Proteomes" id="UP000239522">
    <property type="component" value="Unassembled WGS sequence"/>
</dbReference>
<name>A0A2S7KXM6_9FLAO</name>
<organism evidence="2 3">
    <name type="scientific">Polaribacter filamentus</name>
    <dbReference type="NCBI Taxonomy" id="53483"/>
    <lineage>
        <taxon>Bacteria</taxon>
        <taxon>Pseudomonadati</taxon>
        <taxon>Bacteroidota</taxon>
        <taxon>Flavobacteriia</taxon>
        <taxon>Flavobacteriales</taxon>
        <taxon>Flavobacteriaceae</taxon>
    </lineage>
</organism>
<dbReference type="AlphaFoldDB" id="A0A2S7KXM6"/>
<evidence type="ECO:0000313" key="3">
    <source>
        <dbReference type="Proteomes" id="UP000239522"/>
    </source>
</evidence>
<keyword evidence="1" id="KW-0472">Membrane</keyword>
<evidence type="ECO:0000256" key="1">
    <source>
        <dbReference type="SAM" id="Phobius"/>
    </source>
</evidence>
<evidence type="ECO:0000313" key="2">
    <source>
        <dbReference type="EMBL" id="PQB07405.1"/>
    </source>
</evidence>
<gene>
    <name evidence="2" type="ORF">BST83_09705</name>
</gene>
<keyword evidence="3" id="KW-1185">Reference proteome</keyword>
<feature type="transmembrane region" description="Helical" evidence="1">
    <location>
        <begin position="56"/>
        <end position="76"/>
    </location>
</feature>